<evidence type="ECO:0000313" key="14">
    <source>
        <dbReference type="Proteomes" id="UP001229081"/>
    </source>
</evidence>
<dbReference type="NCBIfam" id="TIGR03924">
    <property type="entry name" value="T7SS_EccC_a"/>
    <property type="match status" value="1"/>
</dbReference>
<dbReference type="SUPFAM" id="SSF52540">
    <property type="entry name" value="P-loop containing nucleoside triphosphate hydrolases"/>
    <property type="match status" value="3"/>
</dbReference>
<dbReference type="PROSITE" id="PS50901">
    <property type="entry name" value="FTSK"/>
    <property type="match status" value="2"/>
</dbReference>
<dbReference type="PANTHER" id="PTHR22683:SF1">
    <property type="entry name" value="TYPE VII SECRETION SYSTEM PROTEIN ESSC"/>
    <property type="match status" value="1"/>
</dbReference>
<evidence type="ECO:0000256" key="4">
    <source>
        <dbReference type="ARBA" id="ARBA00022737"/>
    </source>
</evidence>
<feature type="region of interest" description="Disordered" evidence="10">
    <location>
        <begin position="762"/>
        <end position="797"/>
    </location>
</feature>
<keyword evidence="4" id="KW-0677">Repeat</keyword>
<feature type="transmembrane region" description="Helical" evidence="11">
    <location>
        <begin position="37"/>
        <end position="58"/>
    </location>
</feature>
<evidence type="ECO:0000256" key="8">
    <source>
        <dbReference type="ARBA" id="ARBA00023136"/>
    </source>
</evidence>
<comment type="caution">
    <text evidence="13">The sequence shown here is derived from an EMBL/GenBank/DDBJ whole genome shotgun (WGS) entry which is preliminary data.</text>
</comment>
<dbReference type="GO" id="GO:0005886">
    <property type="term" value="C:plasma membrane"/>
    <property type="evidence" value="ECO:0007669"/>
    <property type="project" value="UniProtKB-SubCell"/>
</dbReference>
<evidence type="ECO:0000256" key="11">
    <source>
        <dbReference type="SAM" id="Phobius"/>
    </source>
</evidence>
<proteinExistence type="predicted"/>
<sequence>MKYAFARQKPAEPPSLRSVEVELPTPVRVPVPQGKPLWSVALIIGLMALVGGMVWMSFASGARSFTGAGSLFPIVMVGGLFAMLFSGRGSQDMSRAKLDVLRARYCLTIDEKRDMSAAAADRLGEHYRWYHPAPQTLESALGGVRMWERTADGGVDSWFGVVRVGVGMTDLQESAAAVFREPEDMPSDIELEPVTGKVLQEFVRYQTVAYGVPALVSLMVEPGYELRGPRQRVLALMRAVLCQLVFWHGPDHLRLVVVTADVPEWDWVKWLPHVGDLVIEDGAGPVRMVYGSVADFVEAQADAMGLRGRGEFVARHKLMKTPIDPLPHTVIVCDVEGGWEVFGNSAGVRGMTFFDLRGCGEVPACAQQARVLHVREDAVVTAVPRDPKTWDALPDARQFFAVADQMSRDEAEVFAERMARWRLAEAYESIEVNSASRFMARDILAHYGIDDPANIDFERLWESRSDINNWEQRLNVPIGNRADNNELLFVNLKESAEGGMGPHGVMVGSTGSGKTTMLRALIESLMLGHPPQNLQFLLADLKGGAGVKPFAGVPHVAQIITDLEEDQNLLGRFVEALWGEIARRKALTDFAGVDDANMYNKKRADQLARGDADPLPPMPVLMVVIDEFAELYRIAADIEEVLIQLCRQGRSLWVHLLMASQELGTRAEKLISNMHYRIALALNSRSDAAQIGVPNAINLPKNGQAYLAFGPKDDGSLLRFQGEYLWREYRKPGTEDFTTGEDAVPASVNYFAPQLFGTDFTPLPLPDDSDEDPAQDSVKAAQEEPARDEHEAATADSALMRPQVGRVIIDELRRVRFEPYRLWQPPLDAPWTIERLVDTFLGRRWDTEYAARPNLVFPIGLVDRPFKHDQHPLVVDVSGPGANVVIVGAQNTGKTTALQDLICAAAMTHTPEQVQFYCLAFSSAALATVAGLPHVGAVAQALDGDGVRRTVAEMTELLASRKRRFEQTGVMSMEVFRRRKSGQEAGEFPDDGYGDVFLVIDNYAALNLAYENEVLMDMVDRIIAEGPTFGIHVVAAVNRLADLRIKVRGAFGSKVWLRPTDINDVTDLPKPRLAAAIPADRPGRGMIAQNYLRAGSEPVGLHTLMARPAMAASTEEDFDSRSVAEAVSRVASRFTPAPKVRRLPARLSPASLGARARSDARYSSSIVWALSETEVPVFLDPDRHLVIAGQARCGRTTVCATVLAEIARLYALDGAGVAQGRPAAQVWLVDPRRQLHAVLGAAGVYRFASTADGVKTRMVELAGVLASRLPQDDPDGGGQIVARSWQGPEIFLVIDDGERMPGGFDSPFAAIEPFVQAGRDVGLHIVYTHSFGAFSTQMGANPVLRMLRQSFAPMLIMDSAPDPGFVQGKWKGHPMIPGRGFLMNSAESGEAGIYVQVADTEPAEIDPR</sequence>
<dbReference type="InterPro" id="IPR050206">
    <property type="entry name" value="FtsK/SpoIIIE/SftA"/>
</dbReference>
<dbReference type="InterPro" id="IPR027417">
    <property type="entry name" value="P-loop_NTPase"/>
</dbReference>
<evidence type="ECO:0000256" key="6">
    <source>
        <dbReference type="ARBA" id="ARBA00022840"/>
    </source>
</evidence>
<feature type="transmembrane region" description="Helical" evidence="11">
    <location>
        <begin position="64"/>
        <end position="85"/>
    </location>
</feature>
<evidence type="ECO:0000256" key="2">
    <source>
        <dbReference type="ARBA" id="ARBA00022475"/>
    </source>
</evidence>
<evidence type="ECO:0000256" key="7">
    <source>
        <dbReference type="ARBA" id="ARBA00022989"/>
    </source>
</evidence>
<dbReference type="InterPro" id="IPR003593">
    <property type="entry name" value="AAA+_ATPase"/>
</dbReference>
<evidence type="ECO:0000256" key="9">
    <source>
        <dbReference type="PROSITE-ProRule" id="PRU00289"/>
    </source>
</evidence>
<dbReference type="SMART" id="SM00382">
    <property type="entry name" value="AAA"/>
    <property type="match status" value="3"/>
</dbReference>
<keyword evidence="6 9" id="KW-0067">ATP-binding</keyword>
<evidence type="ECO:0000256" key="10">
    <source>
        <dbReference type="SAM" id="MobiDB-lite"/>
    </source>
</evidence>
<dbReference type="GO" id="GO:0003677">
    <property type="term" value="F:DNA binding"/>
    <property type="evidence" value="ECO:0007669"/>
    <property type="project" value="InterPro"/>
</dbReference>
<feature type="binding site" evidence="9">
    <location>
        <begin position="888"/>
        <end position="895"/>
    </location>
    <ligand>
        <name>ATP</name>
        <dbReference type="ChEBI" id="CHEBI:30616"/>
    </ligand>
</feature>
<feature type="compositionally biased region" description="Basic and acidic residues" evidence="10">
    <location>
        <begin position="781"/>
        <end position="793"/>
    </location>
</feature>
<evidence type="ECO:0000256" key="3">
    <source>
        <dbReference type="ARBA" id="ARBA00022692"/>
    </source>
</evidence>
<keyword evidence="2" id="KW-1003">Cell membrane</keyword>
<keyword evidence="3 11" id="KW-0812">Transmembrane</keyword>
<dbReference type="GO" id="GO:0005524">
    <property type="term" value="F:ATP binding"/>
    <property type="evidence" value="ECO:0007669"/>
    <property type="project" value="UniProtKB-UniRule"/>
</dbReference>
<dbReference type="Pfam" id="PF01580">
    <property type="entry name" value="FtsK_SpoIIIE"/>
    <property type="match status" value="2"/>
</dbReference>
<evidence type="ECO:0000313" key="13">
    <source>
        <dbReference type="EMBL" id="MDP7739549.1"/>
    </source>
</evidence>
<comment type="subcellular location">
    <subcellularLocation>
        <location evidence="1">Cell membrane</location>
        <topology evidence="1">Multi-pass membrane protein</topology>
    </subcellularLocation>
</comment>
<evidence type="ECO:0000256" key="5">
    <source>
        <dbReference type="ARBA" id="ARBA00022741"/>
    </source>
</evidence>
<dbReference type="InterPro" id="IPR023837">
    <property type="entry name" value="EccCb-like_Actinobacteria"/>
</dbReference>
<feature type="domain" description="FtsK" evidence="12">
    <location>
        <begin position="484"/>
        <end position="689"/>
    </location>
</feature>
<keyword evidence="5 9" id="KW-0547">Nucleotide-binding</keyword>
<reference evidence="13" key="1">
    <citation type="submission" date="2023-06" db="EMBL/GenBank/DDBJ databases">
        <title>Identification of two novel mycobacterium reveal diversities and complexities of Mycobacterium gordonae clade.</title>
        <authorList>
            <person name="Matsumoto Y."/>
            <person name="Nakamura S."/>
            <person name="Motooka D."/>
            <person name="Fukushima K."/>
        </authorList>
    </citation>
    <scope>NUCLEOTIDE SEQUENCE</scope>
    <source>
        <strain evidence="13">TY812</strain>
    </source>
</reference>
<dbReference type="PANTHER" id="PTHR22683">
    <property type="entry name" value="SPORULATION PROTEIN RELATED"/>
    <property type="match status" value="1"/>
</dbReference>
<evidence type="ECO:0000259" key="12">
    <source>
        <dbReference type="PROSITE" id="PS50901"/>
    </source>
</evidence>
<feature type="domain" description="FtsK" evidence="12">
    <location>
        <begin position="870"/>
        <end position="1066"/>
    </location>
</feature>
<dbReference type="EMBL" id="JAUFSA010000006">
    <property type="protein sequence ID" value="MDP7739549.1"/>
    <property type="molecule type" value="Genomic_DNA"/>
</dbReference>
<name>A0AAJ1W9B1_9MYCO</name>
<feature type="binding site" evidence="9">
    <location>
        <begin position="508"/>
        <end position="515"/>
    </location>
    <ligand>
        <name>ATP</name>
        <dbReference type="ChEBI" id="CHEBI:30616"/>
    </ligand>
</feature>
<dbReference type="Proteomes" id="UP001229081">
    <property type="component" value="Unassembled WGS sequence"/>
</dbReference>
<dbReference type="InterPro" id="IPR002543">
    <property type="entry name" value="FtsK_dom"/>
</dbReference>
<evidence type="ECO:0000256" key="1">
    <source>
        <dbReference type="ARBA" id="ARBA00004651"/>
    </source>
</evidence>
<accession>A0AAJ1W9B1</accession>
<keyword evidence="7 11" id="KW-1133">Transmembrane helix</keyword>
<dbReference type="NCBIfam" id="TIGR03925">
    <property type="entry name" value="T7SS_EccC_b"/>
    <property type="match status" value="1"/>
</dbReference>
<organism evidence="13 14">
    <name type="scientific">Mycobacterium paragordonae</name>
    <dbReference type="NCBI Taxonomy" id="1389713"/>
    <lineage>
        <taxon>Bacteria</taxon>
        <taxon>Bacillati</taxon>
        <taxon>Actinomycetota</taxon>
        <taxon>Actinomycetes</taxon>
        <taxon>Mycobacteriales</taxon>
        <taxon>Mycobacteriaceae</taxon>
        <taxon>Mycobacterium</taxon>
    </lineage>
</organism>
<dbReference type="RefSeq" id="WP_306255973.1">
    <property type="nucleotide sequence ID" value="NZ_JAUFSA010000006.1"/>
</dbReference>
<keyword evidence="8 11" id="KW-0472">Membrane</keyword>
<dbReference type="Gene3D" id="3.40.50.300">
    <property type="entry name" value="P-loop containing nucleotide triphosphate hydrolases"/>
    <property type="match status" value="4"/>
</dbReference>
<dbReference type="InterPro" id="IPR023836">
    <property type="entry name" value="EccCa-like_Actinobacteria"/>
</dbReference>
<gene>
    <name evidence="13" type="primary">eccCa</name>
    <name evidence="13" type="ORF">QXL92_33000</name>
</gene>
<protein>
    <submittedName>
        <fullName evidence="13">Type VII secretion protein EccCa</fullName>
    </submittedName>
</protein>